<dbReference type="AlphaFoldDB" id="A0A8H3IW27"/>
<name>A0A8H3IW27_9LECA</name>
<comment type="caution">
    <text evidence="3">The sequence shown here is derived from an EMBL/GenBank/DDBJ whole genome shotgun (WGS) entry which is preliminary data.</text>
</comment>
<evidence type="ECO:0000256" key="1">
    <source>
        <dbReference type="SAM" id="MobiDB-lite"/>
    </source>
</evidence>
<evidence type="ECO:0000313" key="3">
    <source>
        <dbReference type="EMBL" id="CAF9929169.1"/>
    </source>
</evidence>
<keyword evidence="4" id="KW-1185">Reference proteome</keyword>
<organism evidence="3 4">
    <name type="scientific">Gomphillus americanus</name>
    <dbReference type="NCBI Taxonomy" id="1940652"/>
    <lineage>
        <taxon>Eukaryota</taxon>
        <taxon>Fungi</taxon>
        <taxon>Dikarya</taxon>
        <taxon>Ascomycota</taxon>
        <taxon>Pezizomycotina</taxon>
        <taxon>Lecanoromycetes</taxon>
        <taxon>OSLEUM clade</taxon>
        <taxon>Ostropomycetidae</taxon>
        <taxon>Ostropales</taxon>
        <taxon>Graphidaceae</taxon>
        <taxon>Gomphilloideae</taxon>
        <taxon>Gomphillus</taxon>
    </lineage>
</organism>
<dbReference type="OrthoDB" id="5428787at2759"/>
<feature type="region of interest" description="Disordered" evidence="1">
    <location>
        <begin position="124"/>
        <end position="165"/>
    </location>
</feature>
<feature type="chain" id="PRO_5034524892" description="Apple domain-containing protein" evidence="2">
    <location>
        <begin position="21"/>
        <end position="370"/>
    </location>
</feature>
<proteinExistence type="predicted"/>
<evidence type="ECO:0000256" key="2">
    <source>
        <dbReference type="SAM" id="SignalP"/>
    </source>
</evidence>
<reference evidence="3" key="1">
    <citation type="submission" date="2021-03" db="EMBL/GenBank/DDBJ databases">
        <authorList>
            <person name="Tagirdzhanova G."/>
        </authorList>
    </citation>
    <scope>NUCLEOTIDE SEQUENCE</scope>
</reference>
<keyword evidence="2" id="KW-0732">Signal</keyword>
<evidence type="ECO:0008006" key="5">
    <source>
        <dbReference type="Google" id="ProtNLM"/>
    </source>
</evidence>
<accession>A0A8H3IW27</accession>
<sequence>MLTSTSIIAVALSICGLTQGLVVERSPIHEICYTPMGTQSVKDVLTSSHTVTSTATKTVLYHVQSTATIVPAGVTVTHVTESTKVEINAGTATVKTTVVGTVTKTITVHPTVTKTQTITKTAHSTKTSTVPTSSGFIPISTSLPNSNKKRDLVQSKPKLSRKQGKYPQNVDCKNIETVTTTITSTTTEAVSITAEALTAIHTTTQVITSTAVVHPNAKAIVTSAASSTKTVTVTKTGSATTITTTKTTTTTDVSPGPTIYAACASQNLMPKYQNQNIDGVTGNFGNEALVSATDLYSCCVACFESPTTCSVGYHDGDDPDDCWILTNEKNQCGPQKSFNYEAFSCNYNGIGAFNGNCGEINTFVNFGACD</sequence>
<gene>
    <name evidence="3" type="ORF">GOMPHAMPRED_005335</name>
</gene>
<feature type="signal peptide" evidence="2">
    <location>
        <begin position="1"/>
        <end position="20"/>
    </location>
</feature>
<dbReference type="Proteomes" id="UP000664169">
    <property type="component" value="Unassembled WGS sequence"/>
</dbReference>
<evidence type="ECO:0000313" key="4">
    <source>
        <dbReference type="Proteomes" id="UP000664169"/>
    </source>
</evidence>
<feature type="compositionally biased region" description="Polar residues" evidence="1">
    <location>
        <begin position="131"/>
        <end position="146"/>
    </location>
</feature>
<dbReference type="EMBL" id="CAJPDQ010000031">
    <property type="protein sequence ID" value="CAF9929169.1"/>
    <property type="molecule type" value="Genomic_DNA"/>
</dbReference>
<protein>
    <recommendedName>
        <fullName evidence="5">Apple domain-containing protein</fullName>
    </recommendedName>
</protein>